<dbReference type="AlphaFoldDB" id="A0A2C5WZS7"/>
<evidence type="ECO:0000313" key="3">
    <source>
        <dbReference type="Proteomes" id="UP000222788"/>
    </source>
</evidence>
<reference evidence="2 3" key="1">
    <citation type="journal article" date="2013" name="Fungal Biol.">
        <title>Analysis of microsatellite markers in the genome of the plant pathogen Ceratocystis fimbriata.</title>
        <authorList>
            <person name="Simpson M.C."/>
            <person name="Wilken P.M."/>
            <person name="Coetzee M.P."/>
            <person name="Wingfield M.J."/>
            <person name="Wingfield B.D."/>
        </authorList>
    </citation>
    <scope>NUCLEOTIDE SEQUENCE [LARGE SCALE GENOMIC DNA]</scope>
    <source>
        <strain evidence="2 3">CBS 114723</strain>
    </source>
</reference>
<feature type="transmembrane region" description="Helical" evidence="1">
    <location>
        <begin position="7"/>
        <end position="34"/>
    </location>
</feature>
<name>A0A2C5WZS7_9PEZI</name>
<proteinExistence type="predicted"/>
<keyword evidence="3" id="KW-1185">Reference proteome</keyword>
<dbReference type="EMBL" id="APWK03000087">
    <property type="protein sequence ID" value="PHH51705.1"/>
    <property type="molecule type" value="Genomic_DNA"/>
</dbReference>
<keyword evidence="1" id="KW-0812">Transmembrane</keyword>
<gene>
    <name evidence="2" type="ORF">CFIMG_008604RA00001</name>
</gene>
<evidence type="ECO:0000256" key="1">
    <source>
        <dbReference type="SAM" id="Phobius"/>
    </source>
</evidence>
<comment type="caution">
    <text evidence="2">The sequence shown here is derived from an EMBL/GenBank/DDBJ whole genome shotgun (WGS) entry which is preliminary data.</text>
</comment>
<keyword evidence="1" id="KW-1133">Transmembrane helix</keyword>
<evidence type="ECO:0000313" key="2">
    <source>
        <dbReference type="EMBL" id="PHH51705.1"/>
    </source>
</evidence>
<protein>
    <submittedName>
        <fullName evidence="2">Uncharacterized protein</fullName>
    </submittedName>
</protein>
<organism evidence="2 3">
    <name type="scientific">Ceratocystis fimbriata CBS 114723</name>
    <dbReference type="NCBI Taxonomy" id="1035309"/>
    <lineage>
        <taxon>Eukaryota</taxon>
        <taxon>Fungi</taxon>
        <taxon>Dikarya</taxon>
        <taxon>Ascomycota</taxon>
        <taxon>Pezizomycotina</taxon>
        <taxon>Sordariomycetes</taxon>
        <taxon>Hypocreomycetidae</taxon>
        <taxon>Microascales</taxon>
        <taxon>Ceratocystidaceae</taxon>
        <taxon>Ceratocystis</taxon>
    </lineage>
</organism>
<reference evidence="2 3" key="2">
    <citation type="journal article" date="2013" name="IMA Fungus">
        <title>IMA Genome-F 1: Ceratocystis fimbriata: Draft nuclear genome sequence for the plant pathogen, Ceratocystis fimbriata.</title>
        <authorList>
            <person name="Wilken P.M."/>
            <person name="Steenkamp E.T."/>
            <person name="Wingfield M.J."/>
            <person name="de Beer Z.W."/>
            <person name="Wingfield B.D."/>
        </authorList>
    </citation>
    <scope>NUCLEOTIDE SEQUENCE [LARGE SCALE GENOMIC DNA]</scope>
    <source>
        <strain evidence="2 3">CBS 114723</strain>
    </source>
</reference>
<keyword evidence="1" id="KW-0472">Membrane</keyword>
<sequence>MRLFDYCILFLYCFSVHFPSSSLALFGFIGLWSWESRMLGLLDLDILLFSSHTYP</sequence>
<dbReference type="Proteomes" id="UP000222788">
    <property type="component" value="Unassembled WGS sequence"/>
</dbReference>
<accession>A0A2C5WZS7</accession>